<evidence type="ECO:0000313" key="2">
    <source>
        <dbReference type="EMBL" id="TVZ02532.1"/>
    </source>
</evidence>
<dbReference type="EMBL" id="RPFW01000005">
    <property type="protein sequence ID" value="TVZ02532.1"/>
    <property type="molecule type" value="Genomic_DNA"/>
</dbReference>
<accession>A0A6P2BTX2</accession>
<organism evidence="2 3">
    <name type="scientific">Trebonia kvetii</name>
    <dbReference type="NCBI Taxonomy" id="2480626"/>
    <lineage>
        <taxon>Bacteria</taxon>
        <taxon>Bacillati</taxon>
        <taxon>Actinomycetota</taxon>
        <taxon>Actinomycetes</taxon>
        <taxon>Streptosporangiales</taxon>
        <taxon>Treboniaceae</taxon>
        <taxon>Trebonia</taxon>
    </lineage>
</organism>
<dbReference type="Gene3D" id="3.90.226.10">
    <property type="entry name" value="2-enoyl-CoA Hydratase, Chain A, domain 1"/>
    <property type="match status" value="1"/>
</dbReference>
<dbReference type="AlphaFoldDB" id="A0A6P2BTX2"/>
<dbReference type="InterPro" id="IPR001753">
    <property type="entry name" value="Enoyl-CoA_hydra/iso"/>
</dbReference>
<dbReference type="GO" id="GO:0016853">
    <property type="term" value="F:isomerase activity"/>
    <property type="evidence" value="ECO:0007669"/>
    <property type="project" value="UniProtKB-KW"/>
</dbReference>
<name>A0A6P2BTX2_9ACTN</name>
<dbReference type="SUPFAM" id="SSF52096">
    <property type="entry name" value="ClpP/crotonase"/>
    <property type="match status" value="1"/>
</dbReference>
<dbReference type="CDD" id="cd06558">
    <property type="entry name" value="crotonase-like"/>
    <property type="match status" value="1"/>
</dbReference>
<keyword evidence="3" id="KW-1185">Reference proteome</keyword>
<dbReference type="PANTHER" id="PTHR11941">
    <property type="entry name" value="ENOYL-COA HYDRATASE-RELATED"/>
    <property type="match status" value="1"/>
</dbReference>
<dbReference type="Pfam" id="PF00378">
    <property type="entry name" value="ECH_1"/>
    <property type="match status" value="1"/>
</dbReference>
<proteinExistence type="predicted"/>
<dbReference type="InterPro" id="IPR029045">
    <property type="entry name" value="ClpP/crotonase-like_dom_sf"/>
</dbReference>
<evidence type="ECO:0000313" key="3">
    <source>
        <dbReference type="Proteomes" id="UP000460272"/>
    </source>
</evidence>
<evidence type="ECO:0000256" key="1">
    <source>
        <dbReference type="SAM" id="MobiDB-lite"/>
    </source>
</evidence>
<comment type="caution">
    <text evidence="2">The sequence shown here is derived from an EMBL/GenBank/DDBJ whole genome shotgun (WGS) entry which is preliminary data.</text>
</comment>
<dbReference type="OrthoDB" id="3207739at2"/>
<gene>
    <name evidence="2" type="ORF">EAS64_27490</name>
</gene>
<sequence length="379" mass="38883">MPAELSALAGQLELELLPDGRPANPLAVIELDRWRDAPPGLIRDAAALVARALPVTVCVLAGPPAVSMEPLIAAATLTLTARVAPDAGGAGGRAPGRQDAGGAGGRPPGQHGVTRAYVPVGDLPGSPDLGAALSRLRAAVERSPRAAVTCGQLLRQTADLDTAGGLAAEAAAYSMLLGGPEFARWLGERGEPRHRAPSAEPVRVSRDGGRLRIVLDDPARRNAFSARLRESLLDALLVGAADETVESVELSGAGPAFCSGGDLDEFGAASDLTAAYLVRLSRAPWRVIDAIAGKVTVMAHGACIGAGIEMAAYAGRIAATPDAFFALPEVGMGLVPGAGGSVSVPRRIGRWRAAWLMLTGDRLPAATALRWGLVDEMVP</sequence>
<keyword evidence="2" id="KW-0413">Isomerase</keyword>
<feature type="region of interest" description="Disordered" evidence="1">
    <location>
        <begin position="88"/>
        <end position="116"/>
    </location>
</feature>
<protein>
    <submittedName>
        <fullName evidence="2">Enoyl-CoA hydratase/isomerase family protein</fullName>
    </submittedName>
</protein>
<dbReference type="GO" id="GO:0006635">
    <property type="term" value="P:fatty acid beta-oxidation"/>
    <property type="evidence" value="ECO:0007669"/>
    <property type="project" value="TreeGrafter"/>
</dbReference>
<dbReference type="Proteomes" id="UP000460272">
    <property type="component" value="Unassembled WGS sequence"/>
</dbReference>
<feature type="compositionally biased region" description="Gly residues" evidence="1">
    <location>
        <begin position="88"/>
        <end position="107"/>
    </location>
</feature>
<reference evidence="2 3" key="1">
    <citation type="submission" date="2018-11" db="EMBL/GenBank/DDBJ databases">
        <title>Trebonia kvetii gen.nov., sp.nov., a novel acidophilic actinobacterium, and proposal of the new actinobacterial family Treboniaceae fam. nov.</title>
        <authorList>
            <person name="Rapoport D."/>
            <person name="Sagova-Mareckova M."/>
            <person name="Sedlacek I."/>
            <person name="Provaznik J."/>
            <person name="Kralova S."/>
            <person name="Pavlinic D."/>
            <person name="Benes V."/>
            <person name="Kopecky J."/>
        </authorList>
    </citation>
    <scope>NUCLEOTIDE SEQUENCE [LARGE SCALE GENOMIC DNA]</scope>
    <source>
        <strain evidence="2 3">15Tr583</strain>
    </source>
</reference>
<dbReference type="RefSeq" id="WP_145857636.1">
    <property type="nucleotide sequence ID" value="NZ_RPFW01000005.1"/>
</dbReference>
<dbReference type="PANTHER" id="PTHR11941:SF54">
    <property type="entry name" value="ENOYL-COA HYDRATASE, MITOCHONDRIAL"/>
    <property type="match status" value="1"/>
</dbReference>